<dbReference type="InterPro" id="IPR046956">
    <property type="entry name" value="RLP23-like"/>
</dbReference>
<keyword evidence="4" id="KW-1133">Transmembrane helix</keyword>
<dbReference type="GO" id="GO:0016020">
    <property type="term" value="C:membrane"/>
    <property type="evidence" value="ECO:0007669"/>
    <property type="project" value="UniProtKB-SubCell"/>
</dbReference>
<keyword evidence="2" id="KW-0812">Transmembrane</keyword>
<organism evidence="8 9">
    <name type="scientific">Phaseolus angularis</name>
    <name type="common">Azuki bean</name>
    <name type="synonym">Vigna angularis</name>
    <dbReference type="NCBI Taxonomy" id="3914"/>
    <lineage>
        <taxon>Eukaryota</taxon>
        <taxon>Viridiplantae</taxon>
        <taxon>Streptophyta</taxon>
        <taxon>Embryophyta</taxon>
        <taxon>Tracheophyta</taxon>
        <taxon>Spermatophyta</taxon>
        <taxon>Magnoliopsida</taxon>
        <taxon>eudicotyledons</taxon>
        <taxon>Gunneridae</taxon>
        <taxon>Pentapetalae</taxon>
        <taxon>rosids</taxon>
        <taxon>fabids</taxon>
        <taxon>Fabales</taxon>
        <taxon>Fabaceae</taxon>
        <taxon>Papilionoideae</taxon>
        <taxon>50 kb inversion clade</taxon>
        <taxon>NPAAA clade</taxon>
        <taxon>indigoferoid/millettioid clade</taxon>
        <taxon>Phaseoleae</taxon>
        <taxon>Vigna</taxon>
    </lineage>
</organism>
<sequence length="238" mass="27208">MIDISHNSDLLQDFPLNGSFQSLINISTLRVLVRQNGFHGPIECAKTKGTWKMLQIVDLASNNFSGMLPVGMFKTWEKMMSEEKATAERVRFKVGGFNGLYYQDAVSVTYKARRLRLSKLLTLFTSKDFSHNHFGGPIPEHLIISKHCMCLLNLEKNSLSVNKVTVIVEYLKCALKAIKRSTHLRGGRARGKWRNERLERRKENRSEEEECFRAEVARVFPGPIQQKHFGAHRGAEDS</sequence>
<keyword evidence="3" id="KW-0732">Signal</keyword>
<dbReference type="InterPro" id="IPR032675">
    <property type="entry name" value="LRR_dom_sf"/>
</dbReference>
<keyword evidence="6" id="KW-0675">Receptor</keyword>
<evidence type="ECO:0000256" key="2">
    <source>
        <dbReference type="ARBA" id="ARBA00022692"/>
    </source>
</evidence>
<reference evidence="9" key="1">
    <citation type="journal article" date="2015" name="Proc. Natl. Acad. Sci. U.S.A.">
        <title>Genome sequencing of adzuki bean (Vigna angularis) provides insight into high starch and low fat accumulation and domestication.</title>
        <authorList>
            <person name="Yang K."/>
            <person name="Tian Z."/>
            <person name="Chen C."/>
            <person name="Luo L."/>
            <person name="Zhao B."/>
            <person name="Wang Z."/>
            <person name="Yu L."/>
            <person name="Li Y."/>
            <person name="Sun Y."/>
            <person name="Li W."/>
            <person name="Chen Y."/>
            <person name="Li Y."/>
            <person name="Zhang Y."/>
            <person name="Ai D."/>
            <person name="Zhao J."/>
            <person name="Shang C."/>
            <person name="Ma Y."/>
            <person name="Wu B."/>
            <person name="Wang M."/>
            <person name="Gao L."/>
            <person name="Sun D."/>
            <person name="Zhang P."/>
            <person name="Guo F."/>
            <person name="Wang W."/>
            <person name="Li Y."/>
            <person name="Wang J."/>
            <person name="Varshney R.K."/>
            <person name="Wang J."/>
            <person name="Ling H.Q."/>
            <person name="Wan P."/>
        </authorList>
    </citation>
    <scope>NUCLEOTIDE SEQUENCE</scope>
    <source>
        <strain evidence="9">cv. Jingnong 6</strain>
    </source>
</reference>
<evidence type="ECO:0000313" key="9">
    <source>
        <dbReference type="Proteomes" id="UP000053144"/>
    </source>
</evidence>
<keyword evidence="7" id="KW-0325">Glycoprotein</keyword>
<evidence type="ECO:0000313" key="8">
    <source>
        <dbReference type="EMBL" id="KOM58058.1"/>
    </source>
</evidence>
<gene>
    <name evidence="8" type="ORF">LR48_Vigan11g109100</name>
</gene>
<proteinExistence type="predicted"/>
<dbReference type="PANTHER" id="PTHR48061">
    <property type="entry name" value="LEUCINE-RICH REPEAT RECEPTOR PROTEIN KINASE EMS1-LIKE-RELATED"/>
    <property type="match status" value="1"/>
</dbReference>
<accession>A0A0L9VSY6</accession>
<dbReference type="Gene3D" id="3.80.10.10">
    <property type="entry name" value="Ribonuclease Inhibitor"/>
    <property type="match status" value="1"/>
</dbReference>
<evidence type="ECO:0000256" key="1">
    <source>
        <dbReference type="ARBA" id="ARBA00004479"/>
    </source>
</evidence>
<evidence type="ECO:0000256" key="6">
    <source>
        <dbReference type="ARBA" id="ARBA00023170"/>
    </source>
</evidence>
<dbReference type="Proteomes" id="UP000053144">
    <property type="component" value="Chromosome 11"/>
</dbReference>
<keyword evidence="5" id="KW-0472">Membrane</keyword>
<dbReference type="AlphaFoldDB" id="A0A0L9VSY6"/>
<evidence type="ECO:0000256" key="5">
    <source>
        <dbReference type="ARBA" id="ARBA00023136"/>
    </source>
</evidence>
<protein>
    <submittedName>
        <fullName evidence="8">Uncharacterized protein</fullName>
    </submittedName>
</protein>
<evidence type="ECO:0000256" key="4">
    <source>
        <dbReference type="ARBA" id="ARBA00022989"/>
    </source>
</evidence>
<evidence type="ECO:0000256" key="7">
    <source>
        <dbReference type="ARBA" id="ARBA00023180"/>
    </source>
</evidence>
<evidence type="ECO:0000256" key="3">
    <source>
        <dbReference type="ARBA" id="ARBA00022729"/>
    </source>
</evidence>
<dbReference type="STRING" id="3914.A0A0L9VSY6"/>
<comment type="subcellular location">
    <subcellularLocation>
        <location evidence="1">Membrane</location>
        <topology evidence="1">Single-pass type I membrane protein</topology>
    </subcellularLocation>
</comment>
<name>A0A0L9VSY6_PHAAN</name>
<dbReference type="PANTHER" id="PTHR48061:SF2">
    <property type="entry name" value="RECEPTOR LIKE PROTEIN 30-LIKE"/>
    <property type="match status" value="1"/>
</dbReference>
<dbReference type="Gramene" id="KOM58058">
    <property type="protein sequence ID" value="KOM58058"/>
    <property type="gene ID" value="LR48_Vigan11g109100"/>
</dbReference>
<dbReference type="EMBL" id="CM003381">
    <property type="protein sequence ID" value="KOM58058.1"/>
    <property type="molecule type" value="Genomic_DNA"/>
</dbReference>